<dbReference type="AlphaFoldDB" id="A0A544VRS7"/>
<dbReference type="PANTHER" id="PTHR43674:SF2">
    <property type="entry name" value="BETA-UREIDOPROPIONASE"/>
    <property type="match status" value="1"/>
</dbReference>
<dbReference type="PROSITE" id="PS50263">
    <property type="entry name" value="CN_HYDROLASE"/>
    <property type="match status" value="1"/>
</dbReference>
<keyword evidence="1 3" id="KW-0378">Hydrolase</keyword>
<dbReference type="EMBL" id="VIFX01000063">
    <property type="protein sequence ID" value="TQR82691.1"/>
    <property type="molecule type" value="Genomic_DNA"/>
</dbReference>
<proteinExistence type="predicted"/>
<evidence type="ECO:0000259" key="2">
    <source>
        <dbReference type="PROSITE" id="PS50263"/>
    </source>
</evidence>
<dbReference type="Gene3D" id="3.60.110.10">
    <property type="entry name" value="Carbon-nitrogen hydrolase"/>
    <property type="match status" value="1"/>
</dbReference>
<reference evidence="3 4" key="1">
    <citation type="submission" date="2018-10" db="EMBL/GenBank/DDBJ databases">
        <title>Draft genome of Mycobacterium hodleri strain B.</title>
        <authorList>
            <person name="Amande T.J."/>
            <person name="Mcgenity T.J."/>
        </authorList>
    </citation>
    <scope>NUCLEOTIDE SEQUENCE [LARGE SCALE GENOMIC DNA]</scope>
    <source>
        <strain evidence="3 4">B</strain>
    </source>
</reference>
<name>A0A544VRS7_9MYCO</name>
<dbReference type="PANTHER" id="PTHR43674">
    <property type="entry name" value="NITRILASE C965.09-RELATED"/>
    <property type="match status" value="1"/>
</dbReference>
<dbReference type="CDD" id="cd07197">
    <property type="entry name" value="nitrilase"/>
    <property type="match status" value="1"/>
</dbReference>
<gene>
    <name evidence="3" type="ORF">D8S82_30870</name>
</gene>
<sequence>MRVAAYQAPYLPFGSWDAVDLIASQLIACESAGVELLCCPEAIIGGLAHESAGQSPRDVALTVDELRRLVAPLASSPVASVLGFTERGSDDAVYSSAVLLADGDVRTVYRKVYPGYRTVVSAGTDLPVVTLRHTPLGMMICNDIWYVEPARVLAAKGAALIAVPTNSGHVKVDAPTTSRLRSRGETLPVARAVENTVTLVVADVVGEQDGRRALGCSRIVDPDGRVLAQAHPDETGLVVADVEPRRRPHNPRGWDGHLNPDVSGEYAALLGPR</sequence>
<keyword evidence="4" id="KW-1185">Reference proteome</keyword>
<accession>A0A544VRS7</accession>
<dbReference type="InterPro" id="IPR036526">
    <property type="entry name" value="C-N_Hydrolase_sf"/>
</dbReference>
<dbReference type="GO" id="GO:0016811">
    <property type="term" value="F:hydrolase activity, acting on carbon-nitrogen (but not peptide) bonds, in linear amides"/>
    <property type="evidence" value="ECO:0007669"/>
    <property type="project" value="UniProtKB-ARBA"/>
</dbReference>
<dbReference type="Pfam" id="PF00795">
    <property type="entry name" value="CN_hydrolase"/>
    <property type="match status" value="1"/>
</dbReference>
<feature type="domain" description="CN hydrolase" evidence="2">
    <location>
        <begin position="1"/>
        <end position="244"/>
    </location>
</feature>
<dbReference type="InterPro" id="IPR003010">
    <property type="entry name" value="C-N_Hydrolase"/>
</dbReference>
<evidence type="ECO:0000313" key="4">
    <source>
        <dbReference type="Proteomes" id="UP000315759"/>
    </source>
</evidence>
<evidence type="ECO:0000256" key="1">
    <source>
        <dbReference type="ARBA" id="ARBA00022801"/>
    </source>
</evidence>
<evidence type="ECO:0000313" key="3">
    <source>
        <dbReference type="EMBL" id="TQR82691.1"/>
    </source>
</evidence>
<protein>
    <submittedName>
        <fullName evidence="3">Carbon-nitrogen hydrolase family protein</fullName>
    </submittedName>
</protein>
<organism evidence="3 4">
    <name type="scientific">Mycolicibacterium hodleri</name>
    <dbReference type="NCBI Taxonomy" id="49897"/>
    <lineage>
        <taxon>Bacteria</taxon>
        <taxon>Bacillati</taxon>
        <taxon>Actinomycetota</taxon>
        <taxon>Actinomycetes</taxon>
        <taxon>Mycobacteriales</taxon>
        <taxon>Mycobacteriaceae</taxon>
        <taxon>Mycolicibacterium</taxon>
    </lineage>
</organism>
<dbReference type="Proteomes" id="UP000315759">
    <property type="component" value="Unassembled WGS sequence"/>
</dbReference>
<dbReference type="SUPFAM" id="SSF56317">
    <property type="entry name" value="Carbon-nitrogen hydrolase"/>
    <property type="match status" value="1"/>
</dbReference>
<dbReference type="RefSeq" id="WP_142555743.1">
    <property type="nucleotide sequence ID" value="NZ_VIFX01000063.1"/>
</dbReference>
<comment type="caution">
    <text evidence="3">The sequence shown here is derived from an EMBL/GenBank/DDBJ whole genome shotgun (WGS) entry which is preliminary data.</text>
</comment>
<dbReference type="InterPro" id="IPR050345">
    <property type="entry name" value="Aliph_Amidase/BUP"/>
</dbReference>